<evidence type="ECO:0000256" key="4">
    <source>
        <dbReference type="ARBA" id="ARBA00022989"/>
    </source>
</evidence>
<dbReference type="GO" id="GO:0140410">
    <property type="term" value="F:monoatomic cation:bicarbonate symporter activity"/>
    <property type="evidence" value="ECO:0007669"/>
    <property type="project" value="TreeGrafter"/>
</dbReference>
<comment type="subcellular location">
    <subcellularLocation>
        <location evidence="1">Membrane</location>
        <topology evidence="1">Multi-pass membrane protein</topology>
    </subcellularLocation>
</comment>
<evidence type="ECO:0000313" key="8">
    <source>
        <dbReference type="Proteomes" id="UP001497497"/>
    </source>
</evidence>
<dbReference type="GO" id="GO:0030003">
    <property type="term" value="P:intracellular monoatomic cation homeostasis"/>
    <property type="evidence" value="ECO:0007669"/>
    <property type="project" value="TreeGrafter"/>
</dbReference>
<sequence>MVVHPNKALKAFADVKHEALLHSCDESLTFSPSGHELSHAAVNGNTNRLNVCSSVSVYSDELLSPGAERACQFKGSSLWSDAEIVGLPKERELEMDLENHAHSHMSKDYRGSVSSVAMMIVVGDMIHNFCDGLGIGTAFAGNIAGGLSTSVAVFCHELPHKIGDFAVLVRSGLSLKKALFYNVISSIPIFIGAVIGLVVGNLAASSLWIFAGVGGMFLYITLVDLVPEMTSVYTKIGEPWFLHLLLQASGIAVGTTIVLIISVSEESLLTTLQD</sequence>
<dbReference type="Pfam" id="PF02535">
    <property type="entry name" value="Zip"/>
    <property type="match status" value="1"/>
</dbReference>
<evidence type="ECO:0000256" key="5">
    <source>
        <dbReference type="ARBA" id="ARBA00023136"/>
    </source>
</evidence>
<organism evidence="7 8">
    <name type="scientific">Lymnaea stagnalis</name>
    <name type="common">Great pond snail</name>
    <name type="synonym">Helix stagnalis</name>
    <dbReference type="NCBI Taxonomy" id="6523"/>
    <lineage>
        <taxon>Eukaryota</taxon>
        <taxon>Metazoa</taxon>
        <taxon>Spiralia</taxon>
        <taxon>Lophotrochozoa</taxon>
        <taxon>Mollusca</taxon>
        <taxon>Gastropoda</taxon>
        <taxon>Heterobranchia</taxon>
        <taxon>Euthyneura</taxon>
        <taxon>Panpulmonata</taxon>
        <taxon>Hygrophila</taxon>
        <taxon>Lymnaeoidea</taxon>
        <taxon>Lymnaeidae</taxon>
        <taxon>Lymnaea</taxon>
    </lineage>
</organism>
<evidence type="ECO:0000256" key="6">
    <source>
        <dbReference type="SAM" id="Phobius"/>
    </source>
</evidence>
<feature type="transmembrane region" description="Helical" evidence="6">
    <location>
        <begin position="179"/>
        <end position="200"/>
    </location>
</feature>
<dbReference type="InterPro" id="IPR050799">
    <property type="entry name" value="ZIP_Transporter"/>
</dbReference>
<protein>
    <recommendedName>
        <fullName evidence="9">Zinc transporter ZIP10</fullName>
    </recommendedName>
</protein>
<evidence type="ECO:0008006" key="9">
    <source>
        <dbReference type="Google" id="ProtNLM"/>
    </source>
</evidence>
<dbReference type="AlphaFoldDB" id="A0AAV2HAG7"/>
<dbReference type="Proteomes" id="UP001497497">
    <property type="component" value="Unassembled WGS sequence"/>
</dbReference>
<comment type="similarity">
    <text evidence="2">Belongs to the ZIP transporter (TC 2.A.5) family.</text>
</comment>
<dbReference type="GO" id="GO:0005385">
    <property type="term" value="F:zinc ion transmembrane transporter activity"/>
    <property type="evidence" value="ECO:0007669"/>
    <property type="project" value="TreeGrafter"/>
</dbReference>
<dbReference type="GO" id="GO:0005886">
    <property type="term" value="C:plasma membrane"/>
    <property type="evidence" value="ECO:0007669"/>
    <property type="project" value="TreeGrafter"/>
</dbReference>
<dbReference type="PANTHER" id="PTHR12191:SF37">
    <property type="entry name" value="ZINC TRANSPORTER FOI"/>
    <property type="match status" value="1"/>
</dbReference>
<dbReference type="InterPro" id="IPR003689">
    <property type="entry name" value="ZIP"/>
</dbReference>
<dbReference type="GO" id="GO:0071578">
    <property type="term" value="P:zinc ion import across plasma membrane"/>
    <property type="evidence" value="ECO:0007669"/>
    <property type="project" value="TreeGrafter"/>
</dbReference>
<keyword evidence="5 6" id="KW-0472">Membrane</keyword>
<gene>
    <name evidence="7" type="ORF">GSLYS_00004860001</name>
</gene>
<proteinExistence type="inferred from homology"/>
<dbReference type="EMBL" id="CAXITT010000074">
    <property type="protein sequence ID" value="CAL1530735.1"/>
    <property type="molecule type" value="Genomic_DNA"/>
</dbReference>
<comment type="caution">
    <text evidence="7">The sequence shown here is derived from an EMBL/GenBank/DDBJ whole genome shotgun (WGS) entry which is preliminary data.</text>
</comment>
<feature type="transmembrane region" description="Helical" evidence="6">
    <location>
        <begin position="206"/>
        <end position="227"/>
    </location>
</feature>
<evidence type="ECO:0000256" key="2">
    <source>
        <dbReference type="ARBA" id="ARBA00006939"/>
    </source>
</evidence>
<keyword evidence="8" id="KW-1185">Reference proteome</keyword>
<keyword evidence="3 6" id="KW-0812">Transmembrane</keyword>
<accession>A0AAV2HAG7</accession>
<evidence type="ECO:0000256" key="3">
    <source>
        <dbReference type="ARBA" id="ARBA00022692"/>
    </source>
</evidence>
<reference evidence="7 8" key="1">
    <citation type="submission" date="2024-04" db="EMBL/GenBank/DDBJ databases">
        <authorList>
            <consortium name="Genoscope - CEA"/>
            <person name="William W."/>
        </authorList>
    </citation>
    <scope>NUCLEOTIDE SEQUENCE [LARGE SCALE GENOMIC DNA]</scope>
</reference>
<feature type="transmembrane region" description="Helical" evidence="6">
    <location>
        <begin position="239"/>
        <end position="263"/>
    </location>
</feature>
<keyword evidence="4 6" id="KW-1133">Transmembrane helix</keyword>
<name>A0AAV2HAG7_LYMST</name>
<evidence type="ECO:0000256" key="1">
    <source>
        <dbReference type="ARBA" id="ARBA00004141"/>
    </source>
</evidence>
<evidence type="ECO:0000313" key="7">
    <source>
        <dbReference type="EMBL" id="CAL1530735.1"/>
    </source>
</evidence>
<dbReference type="PANTHER" id="PTHR12191">
    <property type="entry name" value="SOLUTE CARRIER FAMILY 39"/>
    <property type="match status" value="1"/>
</dbReference>